<organism evidence="5 6">
    <name type="scientific">Oedothorax gibbosus</name>
    <dbReference type="NCBI Taxonomy" id="931172"/>
    <lineage>
        <taxon>Eukaryota</taxon>
        <taxon>Metazoa</taxon>
        <taxon>Ecdysozoa</taxon>
        <taxon>Arthropoda</taxon>
        <taxon>Chelicerata</taxon>
        <taxon>Arachnida</taxon>
        <taxon>Araneae</taxon>
        <taxon>Araneomorphae</taxon>
        <taxon>Entelegynae</taxon>
        <taxon>Araneoidea</taxon>
        <taxon>Linyphiidae</taxon>
        <taxon>Erigoninae</taxon>
        <taxon>Oedothorax</taxon>
    </lineage>
</organism>
<dbReference type="GO" id="GO:0006281">
    <property type="term" value="P:DNA repair"/>
    <property type="evidence" value="ECO:0007669"/>
    <property type="project" value="UniProtKB-ARBA"/>
</dbReference>
<evidence type="ECO:0000313" key="6">
    <source>
        <dbReference type="Proteomes" id="UP000827092"/>
    </source>
</evidence>
<dbReference type="SUPFAM" id="SSF52980">
    <property type="entry name" value="Restriction endonuclease-like"/>
    <property type="match status" value="1"/>
</dbReference>
<evidence type="ECO:0000313" key="5">
    <source>
        <dbReference type="EMBL" id="KAG8176822.1"/>
    </source>
</evidence>
<evidence type="ECO:0008006" key="7">
    <source>
        <dbReference type="Google" id="ProtNLM"/>
    </source>
</evidence>
<dbReference type="InterPro" id="IPR034720">
    <property type="entry name" value="Viral_alk_exo"/>
</dbReference>
<accession>A0AAV6TZ99</accession>
<dbReference type="PANTHER" id="PTHR39953:SF1">
    <property type="entry name" value="RE54151P"/>
    <property type="match status" value="1"/>
</dbReference>
<evidence type="ECO:0000256" key="1">
    <source>
        <dbReference type="ARBA" id="ARBA00022722"/>
    </source>
</evidence>
<dbReference type="InterPro" id="IPR011604">
    <property type="entry name" value="PDDEXK-like_dom_sf"/>
</dbReference>
<dbReference type="InterPro" id="IPR011335">
    <property type="entry name" value="Restrct_endonuc-II-like"/>
</dbReference>
<proteinExistence type="predicted"/>
<dbReference type="Pfam" id="PF01771">
    <property type="entry name" value="Viral_alk_exo"/>
    <property type="match status" value="1"/>
</dbReference>
<comment type="caution">
    <text evidence="5">The sequence shown here is derived from an EMBL/GenBank/DDBJ whole genome shotgun (WGS) entry which is preliminary data.</text>
</comment>
<gene>
    <name evidence="5" type="ORF">JTE90_003450</name>
</gene>
<dbReference type="GO" id="GO:0004527">
    <property type="term" value="F:exonuclease activity"/>
    <property type="evidence" value="ECO:0007669"/>
    <property type="project" value="UniProtKB-KW"/>
</dbReference>
<evidence type="ECO:0000256" key="3">
    <source>
        <dbReference type="ARBA" id="ARBA00022801"/>
    </source>
</evidence>
<keyword evidence="4" id="KW-0269">Exonuclease</keyword>
<reference evidence="5 6" key="1">
    <citation type="journal article" date="2022" name="Nat. Ecol. Evol.">
        <title>A masculinizing supergene underlies an exaggerated male reproductive morph in a spider.</title>
        <authorList>
            <person name="Hendrickx F."/>
            <person name="De Corte Z."/>
            <person name="Sonet G."/>
            <person name="Van Belleghem S.M."/>
            <person name="Kostlbacher S."/>
            <person name="Vangestel C."/>
        </authorList>
    </citation>
    <scope>NUCLEOTIDE SEQUENCE [LARGE SCALE GENOMIC DNA]</scope>
    <source>
        <strain evidence="5">W744_W776</strain>
    </source>
</reference>
<dbReference type="EMBL" id="JAFNEN010000849">
    <property type="protein sequence ID" value="KAG8176822.1"/>
    <property type="molecule type" value="Genomic_DNA"/>
</dbReference>
<keyword evidence="3" id="KW-0378">Hydrolase</keyword>
<keyword evidence="6" id="KW-1185">Reference proteome</keyword>
<dbReference type="Proteomes" id="UP000827092">
    <property type="component" value="Unassembled WGS sequence"/>
</dbReference>
<keyword evidence="1" id="KW-0540">Nuclease</keyword>
<keyword evidence="2" id="KW-0255">Endonuclease</keyword>
<sequence>MALLPGFVKGQSDNMPKMNSFAVFSFLGNNPNFIGTEIRGFKAQRSGREDYGDNAVGYIQVKRDGDICTVNARVTPEHNVRKKTYSVELQFNENEESILSVQCNDCAASLGGCKHAIALLMWLHRRSEEPALTSVASYWKKSRLSYVDYFGNKSGKTADEFLAHASSQMTEQLCMEAMHDTVQQSESNLWHELRYARITASRAHEAAHCHTMDGSLVEAVLGAKVITDTAAMARGRKLESAVRKALKNASYHLPSEIKYSSITYACKHYGTFKSRGKGIRQTQFVMKSDCKYCIKFRYDRHLCGFIITSKEDKHNHEIGPEFYGHYSENHKLSPEDKKQITEMFEAGAKPSLLRTVFQNKTSKLILVKDLHNIRTLAKSKGTEMAKLAKVGEDFINSQTWSWRRIHTRFR</sequence>
<dbReference type="GO" id="GO:0004519">
    <property type="term" value="F:endonuclease activity"/>
    <property type="evidence" value="ECO:0007669"/>
    <property type="project" value="UniProtKB-KW"/>
</dbReference>
<dbReference type="Gene3D" id="3.90.320.10">
    <property type="match status" value="1"/>
</dbReference>
<evidence type="ECO:0000256" key="4">
    <source>
        <dbReference type="ARBA" id="ARBA00022839"/>
    </source>
</evidence>
<protein>
    <recommendedName>
        <fullName evidence="7">SWIM-type domain-containing protein</fullName>
    </recommendedName>
</protein>
<name>A0AAV6TZ99_9ARAC</name>
<dbReference type="AlphaFoldDB" id="A0AAV6TZ99"/>
<dbReference type="PANTHER" id="PTHR39953">
    <property type="entry name" value="RE54151P"/>
    <property type="match status" value="1"/>
</dbReference>
<evidence type="ECO:0000256" key="2">
    <source>
        <dbReference type="ARBA" id="ARBA00022759"/>
    </source>
</evidence>